<evidence type="ECO:0000313" key="1">
    <source>
        <dbReference type="EMBL" id="MCK6259517.1"/>
    </source>
</evidence>
<reference evidence="1" key="1">
    <citation type="submission" date="2021-09" db="EMBL/GenBank/DDBJ databases">
        <title>Genome analysis of Fictibacillus sp. KIGAM418 isolated from marine sediment.</title>
        <authorList>
            <person name="Seo M.-J."/>
            <person name="Cho E.-S."/>
            <person name="Hwang C.Y."/>
        </authorList>
    </citation>
    <scope>NUCLEOTIDE SEQUENCE</scope>
    <source>
        <strain evidence="1">KIGAM418</strain>
    </source>
</reference>
<sequence length="259" mass="30252">MNKYDRNSDWKIHIPEKNMYIMKDHSWAFIAWELERIKGSIRPDAVLLHLDYHLDDVADGLFVDGIMTAKSEDDLFKLIRTREELNSGNMTTSKICIDNFIWPSFARGTVGSMFTVAPQQQQDLATWMLSDDDGSYQREDIENNKQEILGFISEQKFKSVYRSYNIEQFKESHLDTFIKCSEDKSKILDIDLDYFNKSQNLFAPDLMPEKEIRSILHDVMKMCKWDLVTVALSPIYCGGDEKAEYLLKIFADVTELERI</sequence>
<evidence type="ECO:0000313" key="2">
    <source>
        <dbReference type="Proteomes" id="UP001139011"/>
    </source>
</evidence>
<dbReference type="InterPro" id="IPR024131">
    <property type="entry name" value="UPF0489"/>
</dbReference>
<protein>
    <submittedName>
        <fullName evidence="1">UPF0489 family protein</fullName>
    </submittedName>
</protein>
<dbReference type="AlphaFoldDB" id="A0A9X1XEM0"/>
<keyword evidence="2" id="KW-1185">Reference proteome</keyword>
<dbReference type="Pfam" id="PF12640">
    <property type="entry name" value="UPF0489"/>
    <property type="match status" value="1"/>
</dbReference>
<accession>A0A9X1XEM0</accession>
<dbReference type="RefSeq" id="WP_248254883.1">
    <property type="nucleotide sequence ID" value="NZ_JAIWJX010000004.1"/>
</dbReference>
<comment type="caution">
    <text evidence="1">The sequence shown here is derived from an EMBL/GenBank/DDBJ whole genome shotgun (WGS) entry which is preliminary data.</text>
</comment>
<gene>
    <name evidence="1" type="ORF">LCY76_23380</name>
</gene>
<dbReference type="EMBL" id="JAIWJX010000004">
    <property type="protein sequence ID" value="MCK6259517.1"/>
    <property type="molecule type" value="Genomic_DNA"/>
</dbReference>
<name>A0A9X1XEM0_9BACL</name>
<organism evidence="1 2">
    <name type="scientific">Fictibacillus marinisediminis</name>
    <dbReference type="NCBI Taxonomy" id="2878389"/>
    <lineage>
        <taxon>Bacteria</taxon>
        <taxon>Bacillati</taxon>
        <taxon>Bacillota</taxon>
        <taxon>Bacilli</taxon>
        <taxon>Bacillales</taxon>
        <taxon>Fictibacillaceae</taxon>
        <taxon>Fictibacillus</taxon>
    </lineage>
</organism>
<proteinExistence type="predicted"/>
<dbReference type="Proteomes" id="UP001139011">
    <property type="component" value="Unassembled WGS sequence"/>
</dbReference>